<dbReference type="Proteomes" id="UP000325161">
    <property type="component" value="Chromosome"/>
</dbReference>
<evidence type="ECO:0000313" key="2">
    <source>
        <dbReference type="EMBL" id="QEI05110.1"/>
    </source>
</evidence>
<name>A0A5C0AW57_9BURK</name>
<sequence>MPDILLINPNTSQATTDMMVAIASAHLPSGFRITGMTAMSGPSMIVNPAELSAAGQQVEQVWKNAGSHWAGVIISAFGDPGIERVRTSSQVPVVGICEASMREAGANGRRFGIATVTPDLLTAIHADAKALGLSAQYTGARLTPGDPRALAGDALALEAALHSAVLACIEDGAQAVIIGGGPLGRAAVGLAPHFDIPIIAPIAAAVSQLLKQLQSDNRQDTALLADA</sequence>
<dbReference type="PANTHER" id="PTHR28047">
    <property type="entry name" value="PROTEIN DCG1"/>
    <property type="match status" value="1"/>
</dbReference>
<dbReference type="RefSeq" id="WP_148813101.1">
    <property type="nucleotide sequence ID" value="NZ_CP043046.1"/>
</dbReference>
<organism evidence="2 3">
    <name type="scientific">Pigmentiphaga aceris</name>
    <dbReference type="NCBI Taxonomy" id="1940612"/>
    <lineage>
        <taxon>Bacteria</taxon>
        <taxon>Pseudomonadati</taxon>
        <taxon>Pseudomonadota</taxon>
        <taxon>Betaproteobacteria</taxon>
        <taxon>Burkholderiales</taxon>
        <taxon>Alcaligenaceae</taxon>
        <taxon>Pigmentiphaga</taxon>
    </lineage>
</organism>
<evidence type="ECO:0000313" key="3">
    <source>
        <dbReference type="Proteomes" id="UP000325161"/>
    </source>
</evidence>
<dbReference type="GO" id="GO:0047661">
    <property type="term" value="F:amino-acid racemase activity"/>
    <property type="evidence" value="ECO:0007669"/>
    <property type="project" value="InterPro"/>
</dbReference>
<reference evidence="2 3" key="1">
    <citation type="submission" date="2019-08" db="EMBL/GenBank/DDBJ databases">
        <title>Amphibian skin-associated Pigmentiphaga: genome sequence and occurrence across geography and hosts.</title>
        <authorList>
            <person name="Bletz M.C."/>
            <person name="Bunk B."/>
            <person name="Sproeer C."/>
            <person name="Biwer P."/>
            <person name="Reiter S."/>
            <person name="Rabemananjara F.C.E."/>
            <person name="Schulz S."/>
            <person name="Overmann J."/>
            <person name="Vences M."/>
        </authorList>
    </citation>
    <scope>NUCLEOTIDE SEQUENCE [LARGE SCALE GENOMIC DNA]</scope>
    <source>
        <strain evidence="2 3">Mada1488</strain>
    </source>
</reference>
<dbReference type="PANTHER" id="PTHR28047:SF5">
    <property type="entry name" value="PROTEIN DCG1"/>
    <property type="match status" value="1"/>
</dbReference>
<protein>
    <submittedName>
        <fullName evidence="2">Aspartate/glutamate racemase family protein</fullName>
    </submittedName>
</protein>
<dbReference type="Gene3D" id="3.40.50.12500">
    <property type="match status" value="1"/>
</dbReference>
<dbReference type="InterPro" id="IPR053714">
    <property type="entry name" value="Iso_Racemase_Enz_sf"/>
</dbReference>
<comment type="similarity">
    <text evidence="1">Belongs to the HyuE racemase family.</text>
</comment>
<dbReference type="InterPro" id="IPR015942">
    <property type="entry name" value="Asp/Glu/hydantoin_racemase"/>
</dbReference>
<dbReference type="KEGG" id="pacr:FXN63_04110"/>
<keyword evidence="3" id="KW-1185">Reference proteome</keyword>
<accession>A0A5C0AW57</accession>
<proteinExistence type="inferred from homology"/>
<dbReference type="AlphaFoldDB" id="A0A5C0AW57"/>
<dbReference type="OrthoDB" id="9791723at2"/>
<evidence type="ECO:0000256" key="1">
    <source>
        <dbReference type="ARBA" id="ARBA00038414"/>
    </source>
</evidence>
<dbReference type="Pfam" id="PF01177">
    <property type="entry name" value="Asp_Glu_race"/>
    <property type="match status" value="1"/>
</dbReference>
<gene>
    <name evidence="2" type="ORF">FXN63_04110</name>
</gene>
<dbReference type="InterPro" id="IPR052186">
    <property type="entry name" value="Hydantoin_racemase-like"/>
</dbReference>
<dbReference type="EMBL" id="CP043046">
    <property type="protein sequence ID" value="QEI05110.1"/>
    <property type="molecule type" value="Genomic_DNA"/>
</dbReference>